<evidence type="ECO:0000313" key="3">
    <source>
        <dbReference type="EMBL" id="VFK78701.1"/>
    </source>
</evidence>
<dbReference type="EMBL" id="CAADFU010000155">
    <property type="protein sequence ID" value="VFK49036.1"/>
    <property type="molecule type" value="Genomic_DNA"/>
</dbReference>
<sequence length="84" mass="9321">MAWDTWNTSSFSLAQPRIGPLKKESENDISPIPRVKKSRMDLFTILSITAFSATFGNTRDTTDLLAGIPGKQVEKLLRTDLLAP</sequence>
<evidence type="ECO:0000313" key="2">
    <source>
        <dbReference type="EMBL" id="VFK49036.1"/>
    </source>
</evidence>
<dbReference type="EMBL" id="CAADHB010000022">
    <property type="protein sequence ID" value="VFK78701.1"/>
    <property type="molecule type" value="Genomic_DNA"/>
</dbReference>
<evidence type="ECO:0000313" key="1">
    <source>
        <dbReference type="EMBL" id="VFK43547.1"/>
    </source>
</evidence>
<name>A0A450Z5H7_9GAMM</name>
<organism evidence="2">
    <name type="scientific">Candidatus Kentrum sp. SD</name>
    <dbReference type="NCBI Taxonomy" id="2126332"/>
    <lineage>
        <taxon>Bacteria</taxon>
        <taxon>Pseudomonadati</taxon>
        <taxon>Pseudomonadota</taxon>
        <taxon>Gammaproteobacteria</taxon>
        <taxon>Candidatus Kentrum</taxon>
    </lineage>
</organism>
<protein>
    <submittedName>
        <fullName evidence="2">Uncharacterized protein</fullName>
    </submittedName>
</protein>
<dbReference type="EMBL" id="CAADFR010000150">
    <property type="protein sequence ID" value="VFK43547.1"/>
    <property type="molecule type" value="Genomic_DNA"/>
</dbReference>
<proteinExistence type="predicted"/>
<dbReference type="AlphaFoldDB" id="A0A450Z5H7"/>
<gene>
    <name evidence="3" type="ORF">BECKSD772D_GA0070982_102222</name>
    <name evidence="2" type="ORF">BECKSD772E_GA0070983_11553</name>
    <name evidence="1" type="ORF">BECKSD772F_GA0070984_11503</name>
</gene>
<reference evidence="2" key="1">
    <citation type="submission" date="2019-02" db="EMBL/GenBank/DDBJ databases">
        <authorList>
            <person name="Gruber-Vodicka R. H."/>
            <person name="Seah K. B. B."/>
        </authorList>
    </citation>
    <scope>NUCLEOTIDE SEQUENCE</scope>
    <source>
        <strain evidence="3">BECK_S127</strain>
        <strain evidence="2">BECK_S1320</strain>
        <strain evidence="1">BECK_S1321</strain>
    </source>
</reference>
<accession>A0A450Z5H7</accession>